<accession>A0A5B7GVP9</accession>
<dbReference type="EMBL" id="VSRR010018372">
    <property type="protein sequence ID" value="MPC61287.1"/>
    <property type="molecule type" value="Genomic_DNA"/>
</dbReference>
<keyword evidence="3" id="KW-1185">Reference proteome</keyword>
<dbReference type="Proteomes" id="UP000324222">
    <property type="component" value="Unassembled WGS sequence"/>
</dbReference>
<proteinExistence type="predicted"/>
<evidence type="ECO:0000256" key="1">
    <source>
        <dbReference type="SAM" id="MobiDB-lite"/>
    </source>
</evidence>
<evidence type="ECO:0000313" key="3">
    <source>
        <dbReference type="Proteomes" id="UP000324222"/>
    </source>
</evidence>
<protein>
    <submittedName>
        <fullName evidence="2">Uncharacterized protein</fullName>
    </submittedName>
</protein>
<gene>
    <name evidence="2" type="ORF">E2C01_055356</name>
</gene>
<sequence>MGTPGHDTVTSSQPPVPRIRGGVLGEGEAGRGTLCCRRFVRPPRYLIRAFSSPPVSVPLSDESKGTCISLREFL</sequence>
<evidence type="ECO:0000313" key="2">
    <source>
        <dbReference type="EMBL" id="MPC61287.1"/>
    </source>
</evidence>
<organism evidence="2 3">
    <name type="scientific">Portunus trituberculatus</name>
    <name type="common">Swimming crab</name>
    <name type="synonym">Neptunus trituberculatus</name>
    <dbReference type="NCBI Taxonomy" id="210409"/>
    <lineage>
        <taxon>Eukaryota</taxon>
        <taxon>Metazoa</taxon>
        <taxon>Ecdysozoa</taxon>
        <taxon>Arthropoda</taxon>
        <taxon>Crustacea</taxon>
        <taxon>Multicrustacea</taxon>
        <taxon>Malacostraca</taxon>
        <taxon>Eumalacostraca</taxon>
        <taxon>Eucarida</taxon>
        <taxon>Decapoda</taxon>
        <taxon>Pleocyemata</taxon>
        <taxon>Brachyura</taxon>
        <taxon>Eubrachyura</taxon>
        <taxon>Portunoidea</taxon>
        <taxon>Portunidae</taxon>
        <taxon>Portuninae</taxon>
        <taxon>Portunus</taxon>
    </lineage>
</organism>
<name>A0A5B7GVP9_PORTR</name>
<dbReference type="AlphaFoldDB" id="A0A5B7GVP9"/>
<reference evidence="2 3" key="1">
    <citation type="submission" date="2019-05" db="EMBL/GenBank/DDBJ databases">
        <title>Another draft genome of Portunus trituberculatus and its Hox gene families provides insights of decapod evolution.</title>
        <authorList>
            <person name="Jeong J.-H."/>
            <person name="Song I."/>
            <person name="Kim S."/>
            <person name="Choi T."/>
            <person name="Kim D."/>
            <person name="Ryu S."/>
            <person name="Kim W."/>
        </authorList>
    </citation>
    <scope>NUCLEOTIDE SEQUENCE [LARGE SCALE GENOMIC DNA]</scope>
    <source>
        <tissue evidence="2">Muscle</tissue>
    </source>
</reference>
<feature type="region of interest" description="Disordered" evidence="1">
    <location>
        <begin position="1"/>
        <end position="25"/>
    </location>
</feature>
<comment type="caution">
    <text evidence="2">The sequence shown here is derived from an EMBL/GenBank/DDBJ whole genome shotgun (WGS) entry which is preliminary data.</text>
</comment>